<comment type="subcellular location">
    <subcellularLocation>
        <location evidence="1">Nucleus</location>
    </subcellularLocation>
</comment>
<dbReference type="GO" id="GO:0043565">
    <property type="term" value="F:sequence-specific DNA binding"/>
    <property type="evidence" value="ECO:0007669"/>
    <property type="project" value="TreeGrafter"/>
</dbReference>
<keyword evidence="6" id="KW-0804">Transcription</keyword>
<keyword evidence="4" id="KW-0805">Transcription regulation</keyword>
<dbReference type="EMBL" id="KN847495">
    <property type="protein sequence ID" value="KIW15519.1"/>
    <property type="molecule type" value="Genomic_DNA"/>
</dbReference>
<evidence type="ECO:0000256" key="8">
    <source>
        <dbReference type="SAM" id="MobiDB-lite"/>
    </source>
</evidence>
<evidence type="ECO:0000259" key="10">
    <source>
        <dbReference type="PROSITE" id="PS50048"/>
    </source>
</evidence>
<dbReference type="RefSeq" id="XP_016235735.1">
    <property type="nucleotide sequence ID" value="XM_016379908.1"/>
</dbReference>
<evidence type="ECO:0000256" key="5">
    <source>
        <dbReference type="ARBA" id="ARBA00023125"/>
    </source>
</evidence>
<evidence type="ECO:0000256" key="3">
    <source>
        <dbReference type="ARBA" id="ARBA00022833"/>
    </source>
</evidence>
<dbReference type="HOGENOM" id="CLU_012331_4_0_1"/>
<dbReference type="STRING" id="91928.A0A0D2BWB5"/>
<dbReference type="GeneID" id="27332648"/>
<evidence type="ECO:0000256" key="2">
    <source>
        <dbReference type="ARBA" id="ARBA00022723"/>
    </source>
</evidence>
<organism evidence="11 12">
    <name type="scientific">Exophiala spinifera</name>
    <dbReference type="NCBI Taxonomy" id="91928"/>
    <lineage>
        <taxon>Eukaryota</taxon>
        <taxon>Fungi</taxon>
        <taxon>Dikarya</taxon>
        <taxon>Ascomycota</taxon>
        <taxon>Pezizomycotina</taxon>
        <taxon>Eurotiomycetes</taxon>
        <taxon>Chaetothyriomycetidae</taxon>
        <taxon>Chaetothyriales</taxon>
        <taxon>Herpotrichiellaceae</taxon>
        <taxon>Exophiala</taxon>
    </lineage>
</organism>
<proteinExistence type="predicted"/>
<feature type="domain" description="Zn(2)-C6 fungal-type" evidence="10">
    <location>
        <begin position="32"/>
        <end position="62"/>
    </location>
</feature>
<evidence type="ECO:0000256" key="6">
    <source>
        <dbReference type="ARBA" id="ARBA00023163"/>
    </source>
</evidence>
<keyword evidence="12" id="KW-1185">Reference proteome</keyword>
<dbReference type="InterPro" id="IPR052202">
    <property type="entry name" value="Yeast_MetPath_Reg"/>
</dbReference>
<evidence type="ECO:0000313" key="12">
    <source>
        <dbReference type="Proteomes" id="UP000053328"/>
    </source>
</evidence>
<dbReference type="InterPro" id="IPR036864">
    <property type="entry name" value="Zn2-C6_fun-type_DNA-bd_sf"/>
</dbReference>
<keyword evidence="7" id="KW-0539">Nucleus</keyword>
<accession>A0A0D2BWB5</accession>
<keyword evidence="5" id="KW-0238">DNA-binding</keyword>
<dbReference type="SMART" id="SM00906">
    <property type="entry name" value="Fungal_trans"/>
    <property type="match status" value="1"/>
</dbReference>
<dbReference type="GO" id="GO:0045944">
    <property type="term" value="P:positive regulation of transcription by RNA polymerase II"/>
    <property type="evidence" value="ECO:0007669"/>
    <property type="project" value="TreeGrafter"/>
</dbReference>
<keyword evidence="9" id="KW-1133">Transmembrane helix</keyword>
<dbReference type="PROSITE" id="PS50048">
    <property type="entry name" value="ZN2_CY6_FUNGAL_2"/>
    <property type="match status" value="1"/>
</dbReference>
<evidence type="ECO:0000256" key="4">
    <source>
        <dbReference type="ARBA" id="ARBA00023015"/>
    </source>
</evidence>
<gene>
    <name evidence="11" type="ORF">PV08_05565</name>
</gene>
<dbReference type="InterPro" id="IPR001138">
    <property type="entry name" value="Zn2Cys6_DnaBD"/>
</dbReference>
<feature type="region of interest" description="Disordered" evidence="8">
    <location>
        <begin position="1"/>
        <end position="31"/>
    </location>
</feature>
<dbReference type="GO" id="GO:0008270">
    <property type="term" value="F:zinc ion binding"/>
    <property type="evidence" value="ECO:0007669"/>
    <property type="project" value="InterPro"/>
</dbReference>
<feature type="region of interest" description="Disordered" evidence="8">
    <location>
        <begin position="598"/>
        <end position="619"/>
    </location>
</feature>
<dbReference type="Gene3D" id="4.10.240.10">
    <property type="entry name" value="Zn(2)-C6 fungal-type DNA-binding domain"/>
    <property type="match status" value="1"/>
</dbReference>
<evidence type="ECO:0000256" key="1">
    <source>
        <dbReference type="ARBA" id="ARBA00004123"/>
    </source>
</evidence>
<evidence type="ECO:0000256" key="9">
    <source>
        <dbReference type="SAM" id="Phobius"/>
    </source>
</evidence>
<keyword evidence="3" id="KW-0862">Zinc</keyword>
<dbReference type="PROSITE" id="PS00463">
    <property type="entry name" value="ZN2_CY6_FUNGAL_1"/>
    <property type="match status" value="1"/>
</dbReference>
<dbReference type="Pfam" id="PF04082">
    <property type="entry name" value="Fungal_trans"/>
    <property type="match status" value="1"/>
</dbReference>
<dbReference type="GO" id="GO:0005634">
    <property type="term" value="C:nucleus"/>
    <property type="evidence" value="ECO:0007669"/>
    <property type="project" value="UniProtKB-SubCell"/>
</dbReference>
<dbReference type="GO" id="GO:0000981">
    <property type="term" value="F:DNA-binding transcription factor activity, RNA polymerase II-specific"/>
    <property type="evidence" value="ECO:0007669"/>
    <property type="project" value="InterPro"/>
</dbReference>
<dbReference type="SUPFAM" id="SSF57701">
    <property type="entry name" value="Zn2/Cys6 DNA-binding domain"/>
    <property type="match status" value="1"/>
</dbReference>
<dbReference type="InterPro" id="IPR007219">
    <property type="entry name" value="XnlR_reg_dom"/>
</dbReference>
<keyword evidence="2" id="KW-0479">Metal-binding</keyword>
<dbReference type="VEuPathDB" id="FungiDB:PV08_05565"/>
<dbReference type="GO" id="GO:0006351">
    <property type="term" value="P:DNA-templated transcription"/>
    <property type="evidence" value="ECO:0007669"/>
    <property type="project" value="InterPro"/>
</dbReference>
<sequence length="776" mass="86466">MEEADHGRRRQRVDSSSPADSTPSKRPRTTLACQRCKSRKQKCDGLQPSCSQCLRVSARCQYVASTVPKPSEQRAYVKALESKIADLEARLKHAERSSVESEPQETYRLADLPPESSLSRTIRDLSLNASGQGYLGGTSNITLARALEPILHSDRADRASQDIPITEGPEILSAREGENSVGIPAFSEPVVQRLFQAYVEYVSLPFPVIHSRKLQKMHERRDKPNGLFDISVLHLVYAIGGISLTLAGKQGEFRSEDHYEAAMTHRAQIIRCMDRRAIIYLALSSIYCLRAPRNPGPWTMIGLAVKLCVSLGLHRKSSASKFSLGSELDKRLFWVCYCLDRDINLTIGRPPSICDHDIDCTLPLDLDEDSIDPEHFVAAMKRAPGLLADPPTTLSYFIHLVKLKRIASDIQHTVYRVDKPMDFSESVTDRLLDQLNEWKSQVPAERPRQTCQTAASGDEHFDTPARNQLQGSYMIQYYSSIRLLLFPMLMDPDKAAVNPKYLKIMVHACSGVCRSFKQLHQRSTGMYYSPLFIMSLFLSGLTLIYCAWRSPERTLTMTTANALIDCTVMLYVMAERWPTARKYRDAFERLKQLALERDPHADANGDDDRDNSPNTNSGSAAVIDLAATNAERATSAPALAAAHGNIVDQDSQVSSSTWANNSNNVILPSFPHIIRDIVREPSSVWEEGTFDLNFDAETATVGNDIRWPVVGPGSYDVDGSTNLDLSFSPGGFWYPSDYDFDPVTFDVWPSEADMAEYGVVLEGGMAGNRSGTSTMR</sequence>
<keyword evidence="9" id="KW-0812">Transmembrane</keyword>
<dbReference type="PANTHER" id="PTHR47782">
    <property type="entry name" value="ZN(II)2CYS6 TRANSCRIPTION FACTOR (EUROFUNG)-RELATED"/>
    <property type="match status" value="1"/>
</dbReference>
<dbReference type="CDD" id="cd12148">
    <property type="entry name" value="fungal_TF_MHR"/>
    <property type="match status" value="1"/>
</dbReference>
<dbReference type="OrthoDB" id="189997at2759"/>
<dbReference type="SMART" id="SM00066">
    <property type="entry name" value="GAL4"/>
    <property type="match status" value="1"/>
</dbReference>
<feature type="compositionally biased region" description="Polar residues" evidence="8">
    <location>
        <begin position="14"/>
        <end position="24"/>
    </location>
</feature>
<dbReference type="AlphaFoldDB" id="A0A0D2BWB5"/>
<evidence type="ECO:0000313" key="11">
    <source>
        <dbReference type="EMBL" id="KIW15519.1"/>
    </source>
</evidence>
<protein>
    <recommendedName>
        <fullName evidence="10">Zn(2)-C6 fungal-type domain-containing protein</fullName>
    </recommendedName>
</protein>
<feature type="transmembrane region" description="Helical" evidence="9">
    <location>
        <begin position="527"/>
        <end position="548"/>
    </location>
</feature>
<dbReference type="Proteomes" id="UP000053328">
    <property type="component" value="Unassembled WGS sequence"/>
</dbReference>
<dbReference type="PANTHER" id="PTHR47782:SF12">
    <property type="entry name" value="ZN(II)2CYS6 TRANSCRIPTION FACTOR (EUROFUNG)"/>
    <property type="match status" value="1"/>
</dbReference>
<name>A0A0D2BWB5_9EURO</name>
<evidence type="ECO:0000256" key="7">
    <source>
        <dbReference type="ARBA" id="ARBA00023242"/>
    </source>
</evidence>
<reference evidence="11 12" key="1">
    <citation type="submission" date="2015-01" db="EMBL/GenBank/DDBJ databases">
        <title>The Genome Sequence of Exophiala spinifera CBS89968.</title>
        <authorList>
            <consortium name="The Broad Institute Genomics Platform"/>
            <person name="Cuomo C."/>
            <person name="de Hoog S."/>
            <person name="Gorbushina A."/>
            <person name="Stielow B."/>
            <person name="Teixiera M."/>
            <person name="Abouelleil A."/>
            <person name="Chapman S.B."/>
            <person name="Priest M."/>
            <person name="Young S.K."/>
            <person name="Wortman J."/>
            <person name="Nusbaum C."/>
            <person name="Birren B."/>
        </authorList>
    </citation>
    <scope>NUCLEOTIDE SEQUENCE [LARGE SCALE GENOMIC DNA]</scope>
    <source>
        <strain evidence="11 12">CBS 89968</strain>
    </source>
</reference>
<dbReference type="Pfam" id="PF00172">
    <property type="entry name" value="Zn_clus"/>
    <property type="match status" value="1"/>
</dbReference>
<keyword evidence="9" id="KW-0472">Membrane</keyword>
<dbReference type="CDD" id="cd00067">
    <property type="entry name" value="GAL4"/>
    <property type="match status" value="1"/>
</dbReference>